<feature type="signal peptide" evidence="1">
    <location>
        <begin position="1"/>
        <end position="18"/>
    </location>
</feature>
<dbReference type="RefSeq" id="WP_268172314.1">
    <property type="nucleotide sequence ID" value="NZ_CP113432.1"/>
</dbReference>
<name>A0ABY6ZV17_9PSED</name>
<dbReference type="PROSITE" id="PS51257">
    <property type="entry name" value="PROKAR_LIPOPROTEIN"/>
    <property type="match status" value="1"/>
</dbReference>
<evidence type="ECO:0000313" key="3">
    <source>
        <dbReference type="Proteomes" id="UP001163624"/>
    </source>
</evidence>
<feature type="chain" id="PRO_5046801158" description="Lipoprotein" evidence="1">
    <location>
        <begin position="19"/>
        <end position="44"/>
    </location>
</feature>
<reference evidence="2" key="1">
    <citation type="submission" date="2022-11" db="EMBL/GenBank/DDBJ databases">
        <title>Pseudomonas triclosanedens sp. nov., a triclosan degrader isolated from activated sludge.</title>
        <authorList>
            <person name="Yin Y."/>
            <person name="Lu Z."/>
        </authorList>
    </citation>
    <scope>NUCLEOTIDE SEQUENCE</scope>
    <source>
        <strain evidence="2">ZM23</strain>
    </source>
</reference>
<evidence type="ECO:0008006" key="4">
    <source>
        <dbReference type="Google" id="ProtNLM"/>
    </source>
</evidence>
<evidence type="ECO:0000256" key="1">
    <source>
        <dbReference type="SAM" id="SignalP"/>
    </source>
</evidence>
<accession>A0ABY6ZV17</accession>
<keyword evidence="1" id="KW-0732">Signal</keyword>
<organism evidence="2 3">
    <name type="scientific">Pseudomonas triclosanedens</name>
    <dbReference type="NCBI Taxonomy" id="2961893"/>
    <lineage>
        <taxon>Bacteria</taxon>
        <taxon>Pseudomonadati</taxon>
        <taxon>Pseudomonadota</taxon>
        <taxon>Gammaproteobacteria</taxon>
        <taxon>Pseudomonadales</taxon>
        <taxon>Pseudomonadaceae</taxon>
        <taxon>Pseudomonas</taxon>
    </lineage>
</organism>
<gene>
    <name evidence="2" type="ORF">OU419_23345</name>
</gene>
<evidence type="ECO:0000313" key="2">
    <source>
        <dbReference type="EMBL" id="WAI48666.1"/>
    </source>
</evidence>
<dbReference type="EMBL" id="CP113432">
    <property type="protein sequence ID" value="WAI48666.1"/>
    <property type="molecule type" value="Genomic_DNA"/>
</dbReference>
<keyword evidence="3" id="KW-1185">Reference proteome</keyword>
<dbReference type="Proteomes" id="UP001163624">
    <property type="component" value="Chromosome"/>
</dbReference>
<protein>
    <recommendedName>
        <fullName evidence="4">Lipoprotein</fullName>
    </recommendedName>
</protein>
<sequence length="44" mass="4461">MKTALLLVLVFLSASSCGVGTGFRIQHQGTGEAIPTLFPSAAVA</sequence>
<proteinExistence type="predicted"/>